<accession>A0A1J4KIQ8</accession>
<dbReference type="EMBL" id="MLAK01000646">
    <property type="protein sequence ID" value="OHT09197.1"/>
    <property type="molecule type" value="Genomic_DNA"/>
</dbReference>
<evidence type="ECO:0000313" key="3">
    <source>
        <dbReference type="Proteomes" id="UP000179807"/>
    </source>
</evidence>
<dbReference type="InterPro" id="IPR020683">
    <property type="entry name" value="DUF3447"/>
</dbReference>
<dbReference type="InterPro" id="IPR036770">
    <property type="entry name" value="Ankyrin_rpt-contain_sf"/>
</dbReference>
<gene>
    <name evidence="2" type="ORF">TRFO_22031</name>
</gene>
<dbReference type="Pfam" id="PF11929">
    <property type="entry name" value="DUF3447"/>
    <property type="match status" value="1"/>
</dbReference>
<feature type="domain" description="DUF3447" evidence="1">
    <location>
        <begin position="205"/>
        <end position="266"/>
    </location>
</feature>
<name>A0A1J4KIQ8_9EUKA</name>
<dbReference type="RefSeq" id="XP_068362333.1">
    <property type="nucleotide sequence ID" value="XM_068502324.1"/>
</dbReference>
<evidence type="ECO:0000259" key="1">
    <source>
        <dbReference type="Pfam" id="PF11929"/>
    </source>
</evidence>
<dbReference type="AlphaFoldDB" id="A0A1J4KIQ8"/>
<dbReference type="PANTHER" id="PTHR24159:SF5">
    <property type="entry name" value="ANK_REP_REGION DOMAIN-CONTAINING PROTEIN"/>
    <property type="match status" value="1"/>
</dbReference>
<organism evidence="2 3">
    <name type="scientific">Tritrichomonas foetus</name>
    <dbReference type="NCBI Taxonomy" id="1144522"/>
    <lineage>
        <taxon>Eukaryota</taxon>
        <taxon>Metamonada</taxon>
        <taxon>Parabasalia</taxon>
        <taxon>Tritrichomonadida</taxon>
        <taxon>Tritrichomonadidae</taxon>
        <taxon>Tritrichomonas</taxon>
    </lineage>
</organism>
<reference evidence="2" key="1">
    <citation type="submission" date="2016-10" db="EMBL/GenBank/DDBJ databases">
        <authorList>
            <person name="Benchimol M."/>
            <person name="Almeida L.G."/>
            <person name="Vasconcelos A.T."/>
            <person name="Perreira-Neves A."/>
            <person name="Rosa I.A."/>
            <person name="Tasca T."/>
            <person name="Bogo M.R."/>
            <person name="de Souza W."/>
        </authorList>
    </citation>
    <scope>NUCLEOTIDE SEQUENCE [LARGE SCALE GENOMIC DNA]</scope>
    <source>
        <strain evidence="2">K</strain>
    </source>
</reference>
<comment type="caution">
    <text evidence="2">The sequence shown here is derived from an EMBL/GenBank/DDBJ whole genome shotgun (WGS) entry which is preliminary data.</text>
</comment>
<proteinExistence type="predicted"/>
<protein>
    <recommendedName>
        <fullName evidence="1">DUF3447 domain-containing protein</fullName>
    </recommendedName>
</protein>
<keyword evidence="3" id="KW-1185">Reference proteome</keyword>
<dbReference type="VEuPathDB" id="TrichDB:TRFO_22031"/>
<dbReference type="PANTHER" id="PTHR24159">
    <property type="match status" value="1"/>
</dbReference>
<sequence>MIRPSNRNLSSLIREVLNELILHNSLIETFHQSTLYFIFKTNNSIVLYLIENKIIDLPFIVQQYSKFKKTFLNLQEKITFCFFIPELKTVLDSQDFNTIAHSYGISQILSVFKQPVYDYCSENEEKRQNYIFCRKNGHSNIHLAKIIQNDDIDAFLSYINDENNTFFLDPVFESNFELCKCSILEYSMAFGSINIFKYLWTTKKEQFSQNSLKYSIIGGNYEIIHILAEESPFTFDKDCLKTAIKYHQYEIMQYLINSLSLTLSTEETINVLVKFSSYDILDQIFSYYDNSLLFNVNSVFIHSVESLEVIPIFLKPNTTIGLELLPYFCYQFLLQQPRYDCNIKDFIRINTHC</sequence>
<dbReference type="Proteomes" id="UP000179807">
    <property type="component" value="Unassembled WGS sequence"/>
</dbReference>
<dbReference type="SUPFAM" id="SSF48403">
    <property type="entry name" value="Ankyrin repeat"/>
    <property type="match status" value="1"/>
</dbReference>
<dbReference type="GeneID" id="94837028"/>
<evidence type="ECO:0000313" key="2">
    <source>
        <dbReference type="EMBL" id="OHT09197.1"/>
    </source>
</evidence>